<evidence type="ECO:0000313" key="5">
    <source>
        <dbReference type="Proteomes" id="UP001431209"/>
    </source>
</evidence>
<dbReference type="PROSITE" id="PS50012">
    <property type="entry name" value="RCC1_3"/>
    <property type="match status" value="2"/>
</dbReference>
<dbReference type="PANTHER" id="PTHR22870">
    <property type="entry name" value="REGULATOR OF CHROMOSOME CONDENSATION"/>
    <property type="match status" value="1"/>
</dbReference>
<reference evidence="4 5" key="1">
    <citation type="submission" date="2024-03" db="EMBL/GenBank/DDBJ databases">
        <title>The Acrasis kona genome and developmental transcriptomes reveal deep origins of eukaryotic multicellular pathways.</title>
        <authorList>
            <person name="Sheikh S."/>
            <person name="Fu C.-J."/>
            <person name="Brown M.W."/>
            <person name="Baldauf S.L."/>
        </authorList>
    </citation>
    <scope>NUCLEOTIDE SEQUENCE [LARGE SCALE GENOMIC DNA]</scope>
    <source>
        <strain evidence="4 5">ATCC MYA-3509</strain>
    </source>
</reference>
<evidence type="ECO:0000256" key="2">
    <source>
        <dbReference type="PROSITE-ProRule" id="PRU00235"/>
    </source>
</evidence>
<organism evidence="4 5">
    <name type="scientific">Acrasis kona</name>
    <dbReference type="NCBI Taxonomy" id="1008807"/>
    <lineage>
        <taxon>Eukaryota</taxon>
        <taxon>Discoba</taxon>
        <taxon>Heterolobosea</taxon>
        <taxon>Tetramitia</taxon>
        <taxon>Eutetramitia</taxon>
        <taxon>Acrasidae</taxon>
        <taxon>Acrasis</taxon>
    </lineage>
</organism>
<dbReference type="PRINTS" id="PR00633">
    <property type="entry name" value="RCCNDNSATION"/>
</dbReference>
<accession>A0AAW2ZPU0</accession>
<dbReference type="PROSITE" id="PS00626">
    <property type="entry name" value="RCC1_2"/>
    <property type="match status" value="2"/>
</dbReference>
<evidence type="ECO:0000313" key="4">
    <source>
        <dbReference type="EMBL" id="KAL0490988.1"/>
    </source>
</evidence>
<dbReference type="InterPro" id="IPR000408">
    <property type="entry name" value="Reg_chr_condens"/>
</dbReference>
<proteinExistence type="predicted"/>
<sequence>MSGNVDDVRVVCFGDIGLAESTQHLSPEHIEESARLPQRGKWNRKVLSPWAKAFEKEKEQKARQDKLDGKFFIEEPAEFSLTQPGTEIRQSLEEHVHNYSSTKFNITKICCQYNHTLMLMLIYVDDGTLYGFGNGSFGKLGNEGTHDESVPFRVLDEVVDMATGLNHSVAVRADGSVLSWGSSSCGQLGHGSLDDVWLPKHIAHFMYKNEKPVKVACGDYHTMVLCDSGLIYGFGKTTEGQLDKPMPDTHESLPDVPSSEDESARTSSQLLYQCTPKLMKCFEKIPHKNRLLEHYKARRRFIKFVHVDCGQNFTAALSVAGDLYMCGEGRTGVLCRGTTHVANHKVKIAQFTELDQVNSRVIDVQCILKNGQELTPELTFSLTSQIVQPPTHNKKFVQIVCGWGHVMCLADDQTIYSCGLNLNGQCGTGDKSKVVKLTQVKQPKQLREEGVASISCGGAFSIITSKLGKSFLLGRFPFSNLDFVEPTHVPELSLDDIHYLRCGYRKVVCIQNI</sequence>
<dbReference type="InterPro" id="IPR051210">
    <property type="entry name" value="Ub_ligase/GEF_domain"/>
</dbReference>
<comment type="caution">
    <text evidence="4">The sequence shown here is derived from an EMBL/GenBank/DDBJ whole genome shotgun (WGS) entry which is preliminary data.</text>
</comment>
<dbReference type="InterPro" id="IPR009091">
    <property type="entry name" value="RCC1/BLIP-II"/>
</dbReference>
<gene>
    <name evidence="4" type="ORF">AKO1_002616</name>
</gene>
<dbReference type="SUPFAM" id="SSF50985">
    <property type="entry name" value="RCC1/BLIP-II"/>
    <property type="match status" value="2"/>
</dbReference>
<keyword evidence="5" id="KW-1185">Reference proteome</keyword>
<feature type="repeat" description="RCC1" evidence="2">
    <location>
        <begin position="175"/>
        <end position="228"/>
    </location>
</feature>
<dbReference type="Pfam" id="PF00415">
    <property type="entry name" value="RCC1"/>
    <property type="match status" value="2"/>
</dbReference>
<keyword evidence="1" id="KW-0677">Repeat</keyword>
<dbReference type="Pfam" id="PF13540">
    <property type="entry name" value="RCC1_2"/>
    <property type="match status" value="1"/>
</dbReference>
<feature type="repeat" description="RCC1" evidence="2">
    <location>
        <begin position="127"/>
        <end position="174"/>
    </location>
</feature>
<dbReference type="EMBL" id="JAOPGA020001740">
    <property type="protein sequence ID" value="KAL0490988.1"/>
    <property type="molecule type" value="Genomic_DNA"/>
</dbReference>
<dbReference type="Proteomes" id="UP001431209">
    <property type="component" value="Unassembled WGS sequence"/>
</dbReference>
<feature type="region of interest" description="Disordered" evidence="3">
    <location>
        <begin position="241"/>
        <end position="264"/>
    </location>
</feature>
<feature type="compositionally biased region" description="Basic and acidic residues" evidence="3">
    <location>
        <begin position="241"/>
        <end position="253"/>
    </location>
</feature>
<name>A0AAW2ZPU0_9EUKA</name>
<protein>
    <submittedName>
        <fullName evidence="4">E3 ubiquitin-protein ligase HERC</fullName>
    </submittedName>
</protein>
<evidence type="ECO:0000256" key="1">
    <source>
        <dbReference type="ARBA" id="ARBA00022737"/>
    </source>
</evidence>
<dbReference type="AlphaFoldDB" id="A0AAW2ZPU0"/>
<dbReference type="PANTHER" id="PTHR22870:SF408">
    <property type="entry name" value="OS09G0560450 PROTEIN"/>
    <property type="match status" value="1"/>
</dbReference>
<dbReference type="Gene3D" id="2.130.10.30">
    <property type="entry name" value="Regulator of chromosome condensation 1/beta-lactamase-inhibitor protein II"/>
    <property type="match status" value="2"/>
</dbReference>
<evidence type="ECO:0000256" key="3">
    <source>
        <dbReference type="SAM" id="MobiDB-lite"/>
    </source>
</evidence>